<dbReference type="InterPro" id="IPR011547">
    <property type="entry name" value="SLC26A/SulP_dom"/>
</dbReference>
<dbReference type="Pfam" id="PF00916">
    <property type="entry name" value="Sulfate_transp"/>
    <property type="match status" value="1"/>
</dbReference>
<dbReference type="Proteomes" id="UP000067626">
    <property type="component" value="Chromosome"/>
</dbReference>
<reference evidence="8 9" key="1">
    <citation type="submission" date="2015-07" db="EMBL/GenBank/DDBJ databases">
        <title>Genome analysis of myxobacterium Chondromyces crocatus Cm c5 reveals a high potential for natural compound synthesis and the genetic basis for the loss of fruiting body formation.</title>
        <authorList>
            <person name="Zaburannyi N."/>
            <person name="Bunk B."/>
            <person name="Maier J."/>
            <person name="Overmann J."/>
            <person name="Mueller R."/>
        </authorList>
    </citation>
    <scope>NUCLEOTIDE SEQUENCE [LARGE SCALE GENOMIC DNA]</scope>
    <source>
        <strain evidence="8 9">Cm c5</strain>
    </source>
</reference>
<dbReference type="GO" id="GO:0055085">
    <property type="term" value="P:transmembrane transport"/>
    <property type="evidence" value="ECO:0007669"/>
    <property type="project" value="InterPro"/>
</dbReference>
<feature type="transmembrane region" description="Helical" evidence="6">
    <location>
        <begin position="353"/>
        <end position="370"/>
    </location>
</feature>
<feature type="transmembrane region" description="Helical" evidence="6">
    <location>
        <begin position="326"/>
        <end position="346"/>
    </location>
</feature>
<organism evidence="8 9">
    <name type="scientific">Chondromyces crocatus</name>
    <dbReference type="NCBI Taxonomy" id="52"/>
    <lineage>
        <taxon>Bacteria</taxon>
        <taxon>Pseudomonadati</taxon>
        <taxon>Myxococcota</taxon>
        <taxon>Polyangia</taxon>
        <taxon>Polyangiales</taxon>
        <taxon>Polyangiaceae</taxon>
        <taxon>Chondromyces</taxon>
    </lineage>
</organism>
<sequence>MTTPTAHQASSEPGFWRPMWTETLTSWKEMVEPKSVVDNLLSGLTVAFVALPLNLALALACGLPAHIGLITGAITGAIAALIGGSRLQVTGPEVALVPLTFEILQRHGYEGLLCATFLCGILQILIGLARVGRLIHAIPVSVIGGFMAAVGLLVFNSQIPRLLGLPNDVRLVSSMPGTAWASQLDLFAVGVGVLVMIATVMLPKLHRRLPGGLIGLGAAILLVSALGMTTASVGSITAELPKIAFPPFHGVNLVSLFPEAIALALLASIDSLLAAVAVDAQSKAPRHSSDQELMAQGVANLASSLVGGMPVAGAIVRSAAAVQCGASTRLAALTQSVTLLGLLFLARPLVERLPLAGLAGILLVVGFRLINWRQVLFMWKVSRFEAVVFVMTAMSIVVSDFVGGVLMGLVLSLVHFAHMQRRVDVSLVTAASDEPGEVPRLLDRATRRAPGGAAQLVAVVRVEGPIFFASHTGLQSLTEGGPLPKYLIFDLAGVPLIDFTGIEAFRSVLNRLREQGTAAIITRASDGVTARLRGSGLLEHVTDKRVFSTVAEALTSLGDPVVGAPSIPPSRDAASPALLRPDAQASAS</sequence>
<feature type="transmembrane region" description="Helical" evidence="6">
    <location>
        <begin position="140"/>
        <end position="159"/>
    </location>
</feature>
<feature type="transmembrane region" description="Helical" evidence="6">
    <location>
        <begin position="40"/>
        <end position="60"/>
    </location>
</feature>
<dbReference type="SUPFAM" id="SSF52091">
    <property type="entry name" value="SpoIIaa-like"/>
    <property type="match status" value="1"/>
</dbReference>
<dbReference type="OrthoDB" id="9771198at2"/>
<proteinExistence type="predicted"/>
<dbReference type="CDD" id="cd07042">
    <property type="entry name" value="STAS_SulP_like_sulfate_transporter"/>
    <property type="match status" value="1"/>
</dbReference>
<keyword evidence="2 6" id="KW-0812">Transmembrane</keyword>
<keyword evidence="3 6" id="KW-1133">Transmembrane helix</keyword>
<name>A0A0K1EFM9_CHOCO</name>
<feature type="transmembrane region" description="Helical" evidence="6">
    <location>
        <begin position="390"/>
        <end position="414"/>
    </location>
</feature>
<evidence type="ECO:0000256" key="1">
    <source>
        <dbReference type="ARBA" id="ARBA00004141"/>
    </source>
</evidence>
<dbReference type="InterPro" id="IPR002645">
    <property type="entry name" value="STAS_dom"/>
</dbReference>
<dbReference type="STRING" id="52.CMC5_038190"/>
<feature type="transmembrane region" description="Helical" evidence="6">
    <location>
        <begin position="179"/>
        <end position="201"/>
    </location>
</feature>
<keyword evidence="4 6" id="KW-0472">Membrane</keyword>
<dbReference type="PROSITE" id="PS50801">
    <property type="entry name" value="STAS"/>
    <property type="match status" value="1"/>
</dbReference>
<evidence type="ECO:0000259" key="7">
    <source>
        <dbReference type="PROSITE" id="PS50801"/>
    </source>
</evidence>
<dbReference type="Pfam" id="PF01740">
    <property type="entry name" value="STAS"/>
    <property type="match status" value="1"/>
</dbReference>
<protein>
    <submittedName>
        <fullName evidence="8">Sulfate transporter</fullName>
    </submittedName>
</protein>
<feature type="transmembrane region" description="Helical" evidence="6">
    <location>
        <begin position="109"/>
        <end position="128"/>
    </location>
</feature>
<feature type="transmembrane region" description="Helical" evidence="6">
    <location>
        <begin position="67"/>
        <end position="89"/>
    </location>
</feature>
<evidence type="ECO:0000313" key="8">
    <source>
        <dbReference type="EMBL" id="AKT39670.1"/>
    </source>
</evidence>
<evidence type="ECO:0000256" key="5">
    <source>
        <dbReference type="SAM" id="MobiDB-lite"/>
    </source>
</evidence>
<dbReference type="InterPro" id="IPR001902">
    <property type="entry name" value="SLC26A/SulP_fam"/>
</dbReference>
<feature type="region of interest" description="Disordered" evidence="5">
    <location>
        <begin position="561"/>
        <end position="588"/>
    </location>
</feature>
<accession>A0A0K1EFM9</accession>
<evidence type="ECO:0000256" key="3">
    <source>
        <dbReference type="ARBA" id="ARBA00022989"/>
    </source>
</evidence>
<evidence type="ECO:0000256" key="6">
    <source>
        <dbReference type="SAM" id="Phobius"/>
    </source>
</evidence>
<comment type="subcellular location">
    <subcellularLocation>
        <location evidence="1">Membrane</location>
        <topology evidence="1">Multi-pass membrane protein</topology>
    </subcellularLocation>
</comment>
<evidence type="ECO:0000313" key="9">
    <source>
        <dbReference type="Proteomes" id="UP000067626"/>
    </source>
</evidence>
<dbReference type="GO" id="GO:0016020">
    <property type="term" value="C:membrane"/>
    <property type="evidence" value="ECO:0007669"/>
    <property type="project" value="UniProtKB-SubCell"/>
</dbReference>
<evidence type="ECO:0000256" key="4">
    <source>
        <dbReference type="ARBA" id="ARBA00023136"/>
    </source>
</evidence>
<evidence type="ECO:0000256" key="2">
    <source>
        <dbReference type="ARBA" id="ARBA00022692"/>
    </source>
</evidence>
<dbReference type="Gene3D" id="3.30.750.24">
    <property type="entry name" value="STAS domain"/>
    <property type="match status" value="1"/>
</dbReference>
<feature type="transmembrane region" description="Helical" evidence="6">
    <location>
        <begin position="213"/>
        <end position="236"/>
    </location>
</feature>
<dbReference type="PANTHER" id="PTHR11814">
    <property type="entry name" value="SULFATE TRANSPORTER"/>
    <property type="match status" value="1"/>
</dbReference>
<dbReference type="InterPro" id="IPR036513">
    <property type="entry name" value="STAS_dom_sf"/>
</dbReference>
<feature type="transmembrane region" description="Helical" evidence="6">
    <location>
        <begin position="298"/>
        <end position="320"/>
    </location>
</feature>
<feature type="domain" description="STAS" evidence="7">
    <location>
        <begin position="457"/>
        <end position="557"/>
    </location>
</feature>
<dbReference type="AlphaFoldDB" id="A0A0K1EFM9"/>
<feature type="transmembrane region" description="Helical" evidence="6">
    <location>
        <begin position="256"/>
        <end position="278"/>
    </location>
</feature>
<dbReference type="EMBL" id="CP012159">
    <property type="protein sequence ID" value="AKT39670.1"/>
    <property type="molecule type" value="Genomic_DNA"/>
</dbReference>
<gene>
    <name evidence="8" type="ORF">CMC5_038190</name>
</gene>
<keyword evidence="9" id="KW-1185">Reference proteome</keyword>
<dbReference type="KEGG" id="ccro:CMC5_038190"/>